<comment type="similarity">
    <text evidence="1 5">Belongs to the FMO family.</text>
</comment>
<keyword evidence="4 5" id="KW-0560">Oxidoreductase</keyword>
<dbReference type="EMBL" id="CP111017">
    <property type="protein sequence ID" value="WAR09367.1"/>
    <property type="molecule type" value="Genomic_DNA"/>
</dbReference>
<evidence type="ECO:0000256" key="4">
    <source>
        <dbReference type="ARBA" id="ARBA00023002"/>
    </source>
</evidence>
<dbReference type="Proteomes" id="UP001164746">
    <property type="component" value="Chromosome 6"/>
</dbReference>
<comment type="cofactor">
    <cofactor evidence="5">
        <name>FAD</name>
        <dbReference type="ChEBI" id="CHEBI:57692"/>
    </cofactor>
</comment>
<keyword evidence="5" id="KW-0503">Monooxygenase</keyword>
<sequence length="133" mass="14928">MSDKRICIIGAGPSGMFTLSHFVSLGAADDVVCFEKQATWGGLWNYNWKTGVDEHGEPVHASMYKYLWLMGGKELNEYPDYTYEDHFGKLTPSFPNLPNFPGIESFPGTVLHSHDFRSARHFTNQRVLLIGAG</sequence>
<gene>
    <name evidence="6" type="ORF">MAR_019325</name>
</gene>
<keyword evidence="3 5" id="KW-0274">FAD</keyword>
<evidence type="ECO:0000256" key="1">
    <source>
        <dbReference type="ARBA" id="ARBA00009183"/>
    </source>
</evidence>
<reference evidence="6" key="1">
    <citation type="submission" date="2022-11" db="EMBL/GenBank/DDBJ databases">
        <title>Centuries of genome instability and evolution in soft-shell clam transmissible cancer (bioRxiv).</title>
        <authorList>
            <person name="Hart S.F.M."/>
            <person name="Yonemitsu M.A."/>
            <person name="Giersch R.M."/>
            <person name="Beal B.F."/>
            <person name="Arriagada G."/>
            <person name="Davis B.W."/>
            <person name="Ostrander E.A."/>
            <person name="Goff S.P."/>
            <person name="Metzger M.J."/>
        </authorList>
    </citation>
    <scope>NUCLEOTIDE SEQUENCE</scope>
    <source>
        <strain evidence="6">MELC-2E11</strain>
        <tissue evidence="6">Siphon/mantle</tissue>
    </source>
</reference>
<dbReference type="Pfam" id="PF00743">
    <property type="entry name" value="FMO-like"/>
    <property type="match status" value="2"/>
</dbReference>
<dbReference type="SUPFAM" id="SSF51905">
    <property type="entry name" value="FAD/NAD(P)-binding domain"/>
    <property type="match status" value="2"/>
</dbReference>
<accession>A0ABY7EH96</accession>
<proteinExistence type="inferred from homology"/>
<keyword evidence="7" id="KW-1185">Reference proteome</keyword>
<dbReference type="PANTHER" id="PTHR23023">
    <property type="entry name" value="DIMETHYLANILINE MONOOXYGENASE"/>
    <property type="match status" value="1"/>
</dbReference>
<evidence type="ECO:0000256" key="5">
    <source>
        <dbReference type="RuleBase" id="RU361177"/>
    </source>
</evidence>
<dbReference type="PRINTS" id="PR00419">
    <property type="entry name" value="ADXRDTASE"/>
</dbReference>
<dbReference type="InterPro" id="IPR050346">
    <property type="entry name" value="FMO-like"/>
</dbReference>
<organism evidence="6 7">
    <name type="scientific">Mya arenaria</name>
    <name type="common">Soft-shell clam</name>
    <dbReference type="NCBI Taxonomy" id="6604"/>
    <lineage>
        <taxon>Eukaryota</taxon>
        <taxon>Metazoa</taxon>
        <taxon>Spiralia</taxon>
        <taxon>Lophotrochozoa</taxon>
        <taxon>Mollusca</taxon>
        <taxon>Bivalvia</taxon>
        <taxon>Autobranchia</taxon>
        <taxon>Heteroconchia</taxon>
        <taxon>Euheterodonta</taxon>
        <taxon>Imparidentia</taxon>
        <taxon>Neoheterodontei</taxon>
        <taxon>Myida</taxon>
        <taxon>Myoidea</taxon>
        <taxon>Myidae</taxon>
        <taxon>Mya</taxon>
    </lineage>
</organism>
<dbReference type="InterPro" id="IPR020946">
    <property type="entry name" value="Flavin_mOase-like"/>
</dbReference>
<evidence type="ECO:0000313" key="7">
    <source>
        <dbReference type="Proteomes" id="UP001164746"/>
    </source>
</evidence>
<evidence type="ECO:0000256" key="2">
    <source>
        <dbReference type="ARBA" id="ARBA00022630"/>
    </source>
</evidence>
<dbReference type="Gene3D" id="3.50.50.60">
    <property type="entry name" value="FAD/NAD(P)-binding domain"/>
    <property type="match status" value="2"/>
</dbReference>
<protein>
    <recommendedName>
        <fullName evidence="5">Flavin-containing monooxygenase</fullName>
        <ecNumber evidence="5">1.-.-.-</ecNumber>
    </recommendedName>
</protein>
<evidence type="ECO:0000313" key="6">
    <source>
        <dbReference type="EMBL" id="WAR09367.1"/>
    </source>
</evidence>
<name>A0ABY7EH96_MYAAR</name>
<dbReference type="InterPro" id="IPR036188">
    <property type="entry name" value="FAD/NAD-bd_sf"/>
</dbReference>
<keyword evidence="2 5" id="KW-0285">Flavoprotein</keyword>
<dbReference type="EC" id="1.-.-.-" evidence="5"/>
<evidence type="ECO:0000256" key="3">
    <source>
        <dbReference type="ARBA" id="ARBA00022827"/>
    </source>
</evidence>